<name>A0A1S1V9W5_9FIRM</name>
<dbReference type="EMBL" id="MKIE01000001">
    <property type="protein sequence ID" value="OHW63372.1"/>
    <property type="molecule type" value="Genomic_DNA"/>
</dbReference>
<keyword evidence="2" id="KW-1185">Reference proteome</keyword>
<evidence type="ECO:0000313" key="1">
    <source>
        <dbReference type="EMBL" id="OHW63372.1"/>
    </source>
</evidence>
<organism evidence="1 2">
    <name type="scientific">Andreesenia angusta</name>
    <dbReference type="NCBI Taxonomy" id="39480"/>
    <lineage>
        <taxon>Bacteria</taxon>
        <taxon>Bacillati</taxon>
        <taxon>Bacillota</taxon>
        <taxon>Tissierellia</taxon>
        <taxon>Tissierellales</taxon>
        <taxon>Gottschalkiaceae</taxon>
        <taxon>Andreesenia</taxon>
    </lineage>
</organism>
<dbReference type="STRING" id="39480.EUAN_02360"/>
<dbReference type="RefSeq" id="WP_071060804.1">
    <property type="nucleotide sequence ID" value="NZ_MKIE01000001.1"/>
</dbReference>
<dbReference type="Proteomes" id="UP000180254">
    <property type="component" value="Unassembled WGS sequence"/>
</dbReference>
<evidence type="ECO:0008006" key="3">
    <source>
        <dbReference type="Google" id="ProtNLM"/>
    </source>
</evidence>
<sequence>MLLYNNEQIMESFRIYSTLSANGAGECEDMRSYMADDKVRALVDQFSRQVDCTVFTSGEKIYMVPIAKSSPFHISNESLKREHFLSRWENSDLYTMYLSVIVLFGCFYDSYQTIEPTRDFINMAEWMDTLSERIESLEEHGEERLAEMDRELEYNWSSIVKKWADMDEIKETVKTQKGQTISKMSFLNSVRRFLERQDLVKDIGNDEIELTEKSKVIVQRYYMEYDYNRGILDFIYEVEKKRGEI</sequence>
<dbReference type="Pfam" id="PF19539">
    <property type="entry name" value="DUF6063"/>
    <property type="match status" value="1"/>
</dbReference>
<proteinExistence type="predicted"/>
<protein>
    <recommendedName>
        <fullName evidence="3">Non-ribosomal peptide synthetase module</fullName>
    </recommendedName>
</protein>
<dbReference type="AlphaFoldDB" id="A0A1S1V9W5"/>
<reference evidence="1 2" key="1">
    <citation type="submission" date="2016-09" db="EMBL/GenBank/DDBJ databases">
        <title>Genome sequence of Eubacterium angustum.</title>
        <authorList>
            <person name="Poehlein A."/>
            <person name="Daniel R."/>
        </authorList>
    </citation>
    <scope>NUCLEOTIDE SEQUENCE [LARGE SCALE GENOMIC DNA]</scope>
    <source>
        <strain evidence="1 2">DSM 1989</strain>
    </source>
</reference>
<evidence type="ECO:0000313" key="2">
    <source>
        <dbReference type="Proteomes" id="UP000180254"/>
    </source>
</evidence>
<gene>
    <name evidence="1" type="ORF">EUAN_02360</name>
</gene>
<comment type="caution">
    <text evidence="1">The sequence shown here is derived from an EMBL/GenBank/DDBJ whole genome shotgun (WGS) entry which is preliminary data.</text>
</comment>
<accession>A0A1S1V9W5</accession>
<dbReference type="InterPro" id="IPR045707">
    <property type="entry name" value="DUF6063"/>
</dbReference>
<dbReference type="OrthoDB" id="1888255at2"/>